<comment type="caution">
    <text evidence="3">The sequence shown here is derived from an EMBL/GenBank/DDBJ whole genome shotgun (WGS) entry which is preliminary data.</text>
</comment>
<evidence type="ECO:0000313" key="4">
    <source>
        <dbReference type="Proteomes" id="UP000789390"/>
    </source>
</evidence>
<evidence type="ECO:0000313" key="3">
    <source>
        <dbReference type="EMBL" id="CAH0099924.1"/>
    </source>
</evidence>
<accession>A0A8J2WHQ9</accession>
<name>A0A8J2WHQ9_9CRUS</name>
<feature type="chain" id="PRO_5035243208" evidence="2">
    <location>
        <begin position="20"/>
        <end position="180"/>
    </location>
</feature>
<dbReference type="InterPro" id="IPR013320">
    <property type="entry name" value="ConA-like_dom_sf"/>
</dbReference>
<dbReference type="Proteomes" id="UP000789390">
    <property type="component" value="Unassembled WGS sequence"/>
</dbReference>
<reference evidence="3" key="1">
    <citation type="submission" date="2021-11" db="EMBL/GenBank/DDBJ databases">
        <authorList>
            <person name="Schell T."/>
        </authorList>
    </citation>
    <scope>NUCLEOTIDE SEQUENCE</scope>
    <source>
        <strain evidence="3">M5</strain>
    </source>
</reference>
<dbReference type="OrthoDB" id="4781at2759"/>
<evidence type="ECO:0000256" key="1">
    <source>
        <dbReference type="ARBA" id="ARBA00006865"/>
    </source>
</evidence>
<organism evidence="3 4">
    <name type="scientific">Daphnia galeata</name>
    <dbReference type="NCBI Taxonomy" id="27404"/>
    <lineage>
        <taxon>Eukaryota</taxon>
        <taxon>Metazoa</taxon>
        <taxon>Ecdysozoa</taxon>
        <taxon>Arthropoda</taxon>
        <taxon>Crustacea</taxon>
        <taxon>Branchiopoda</taxon>
        <taxon>Diplostraca</taxon>
        <taxon>Cladocera</taxon>
        <taxon>Anomopoda</taxon>
        <taxon>Daphniidae</taxon>
        <taxon>Daphnia</taxon>
    </lineage>
</organism>
<protein>
    <submittedName>
        <fullName evidence="3">Uncharacterized protein</fullName>
    </submittedName>
</protein>
<feature type="signal peptide" evidence="2">
    <location>
        <begin position="1"/>
        <end position="19"/>
    </location>
</feature>
<evidence type="ECO:0000256" key="2">
    <source>
        <dbReference type="SAM" id="SignalP"/>
    </source>
</evidence>
<keyword evidence="2" id="KW-0732">Signal</keyword>
<comment type="similarity">
    <text evidence="1">Belongs to the glycosyl hydrolase 16 family.</text>
</comment>
<dbReference type="PANTHER" id="PTHR10963:SF55">
    <property type="entry name" value="GLYCOSIDE HYDROLASE FAMILY 16 PROTEIN"/>
    <property type="match status" value="1"/>
</dbReference>
<dbReference type="SUPFAM" id="SSF49899">
    <property type="entry name" value="Concanavalin A-like lectins/glucanases"/>
    <property type="match status" value="1"/>
</dbReference>
<dbReference type="Gene3D" id="2.60.120.200">
    <property type="match status" value="1"/>
</dbReference>
<keyword evidence="4" id="KW-1185">Reference proteome</keyword>
<gene>
    <name evidence="3" type="ORF">DGAL_LOCUS2084</name>
</gene>
<dbReference type="InterPro" id="IPR050546">
    <property type="entry name" value="Glycosyl_Hydrlase_16"/>
</dbReference>
<sequence length="180" mass="20543">MKHLLFIFSILSLVISVFTQTSGTFIFQEDFNTLDRSRWMHLITAWRGGNNEFQYYTNRTENSYVKNGVLFIKPTLTADRFNNNFLYTGTLDLNKEGCNINWDNGCLVNAGAEIINPIQSARIVTSNSFSFTYGTVEVRAKMPRGIGYGQPFGCCQLIPFMETGRLLVRLILLKLVEMLI</sequence>
<dbReference type="EMBL" id="CAKKLH010000027">
    <property type="protein sequence ID" value="CAH0099924.1"/>
    <property type="molecule type" value="Genomic_DNA"/>
</dbReference>
<dbReference type="PANTHER" id="PTHR10963">
    <property type="entry name" value="GLYCOSYL HYDROLASE-RELATED"/>
    <property type="match status" value="1"/>
</dbReference>
<dbReference type="AlphaFoldDB" id="A0A8J2WHQ9"/>
<proteinExistence type="inferred from homology"/>